<dbReference type="Pfam" id="PF06458">
    <property type="entry name" value="MucBP"/>
    <property type="match status" value="3"/>
</dbReference>
<keyword evidence="6" id="KW-1185">Reference proteome</keyword>
<dbReference type="OrthoDB" id="2243933at2"/>
<feature type="domain" description="MucBP" evidence="4">
    <location>
        <begin position="290"/>
        <end position="352"/>
    </location>
</feature>
<dbReference type="RefSeq" id="WP_010772899.1">
    <property type="nucleotide sequence ID" value="NZ_KB946335.1"/>
</dbReference>
<evidence type="ECO:0000313" key="6">
    <source>
        <dbReference type="Proteomes" id="UP000013840"/>
    </source>
</evidence>
<keyword evidence="2" id="KW-0472">Membrane</keyword>
<keyword evidence="2" id="KW-0812">Transmembrane</keyword>
<dbReference type="PATRIC" id="fig|1158612.3.peg.2781"/>
<dbReference type="InterPro" id="IPR009459">
    <property type="entry name" value="MucBP_dom"/>
</dbReference>
<dbReference type="eggNOG" id="COG4932">
    <property type="taxonomic scope" value="Bacteria"/>
</dbReference>
<keyword evidence="1" id="KW-0677">Repeat</keyword>
<feature type="transmembrane region" description="Helical" evidence="2">
    <location>
        <begin position="456"/>
        <end position="476"/>
    </location>
</feature>
<evidence type="ECO:0000313" key="5">
    <source>
        <dbReference type="EMBL" id="EOL43486.1"/>
    </source>
</evidence>
<keyword evidence="3" id="KW-0732">Signal</keyword>
<dbReference type="STRING" id="317735.RU98_GL003114"/>
<dbReference type="Proteomes" id="UP000013840">
    <property type="component" value="Unassembled WGS sequence"/>
</dbReference>
<dbReference type="Gene3D" id="3.10.20.320">
    <property type="entry name" value="Putative peptidoglycan bound protein (lpxtg motif)"/>
    <property type="match status" value="3"/>
</dbReference>
<sequence length="488" mass="54339">MKKFLHCIGFLILGALMFSSSAFAQGNVSSSGMKTSDDGTDYVLVGKAFHDIFSEPTEIDLNTNKLVYFQQELTVNNGTMTKYLAKFTNQDSTGDSWFQFASYPTVTKGNAKLAYTTDGINYSDILPDLNDLVGYKMELTQAIDHLDDENNREPDLLISFTMTPKREFILENNALNKDIVPFSGGYDSGGYGTYIDWRFGRGVHFTNIPIPGEDVQVVYEEEDGTVIHEPQLMKGNIGDTYDATTDQYKLDIPGYTLNQNKLPTNAVGLFTAEKQSVKYVYSKDPVAAADVTVKYQDTNGKSLADAVVKTGNIGDLYSTEQKEFDGYTFKEVQGNTTGIFMDKAQTVIYIYEKNPSKISNVIVKYQDTNGNNLSAEVVKIGVIGDSYATEQREFDGYTFKEVRGIAKGSFTDNLQVVTYIYERKIETMTNDQSNDKPAQKTTLFPPLGENNQYSKVLITLGSALTIGVLVFWLGLVKVKNRITVDKIL</sequence>
<comment type="caution">
    <text evidence="5">The sequence shown here is derived from an EMBL/GenBank/DDBJ whole genome shotgun (WGS) entry which is preliminary data.</text>
</comment>
<gene>
    <name evidence="5" type="ORF">UC7_02815</name>
</gene>
<feature type="domain" description="MucBP" evidence="4">
    <location>
        <begin position="215"/>
        <end position="281"/>
    </location>
</feature>
<evidence type="ECO:0000256" key="1">
    <source>
        <dbReference type="ARBA" id="ARBA00022737"/>
    </source>
</evidence>
<name>R3W705_9ENTE</name>
<feature type="signal peptide" evidence="3">
    <location>
        <begin position="1"/>
        <end position="24"/>
    </location>
</feature>
<feature type="domain" description="MucBP" evidence="4">
    <location>
        <begin position="360"/>
        <end position="422"/>
    </location>
</feature>
<evidence type="ECO:0000256" key="2">
    <source>
        <dbReference type="SAM" id="Phobius"/>
    </source>
</evidence>
<dbReference type="AlphaFoldDB" id="R3W705"/>
<feature type="chain" id="PRO_5004362794" description="MucBP domain-containing protein" evidence="3">
    <location>
        <begin position="25"/>
        <end position="488"/>
    </location>
</feature>
<protein>
    <recommendedName>
        <fullName evidence="4">MucBP domain-containing protein</fullName>
    </recommendedName>
</protein>
<accession>R3W705</accession>
<evidence type="ECO:0000256" key="3">
    <source>
        <dbReference type="SAM" id="SignalP"/>
    </source>
</evidence>
<organism evidence="5 6">
    <name type="scientific">Enterococcus caccae ATCC BAA-1240</name>
    <dbReference type="NCBI Taxonomy" id="1158612"/>
    <lineage>
        <taxon>Bacteria</taxon>
        <taxon>Bacillati</taxon>
        <taxon>Bacillota</taxon>
        <taxon>Bacilli</taxon>
        <taxon>Lactobacillales</taxon>
        <taxon>Enterococcaceae</taxon>
        <taxon>Enterococcus</taxon>
    </lineage>
</organism>
<evidence type="ECO:0000259" key="4">
    <source>
        <dbReference type="Pfam" id="PF06458"/>
    </source>
</evidence>
<reference evidence="5 6" key="1">
    <citation type="submission" date="2013-02" db="EMBL/GenBank/DDBJ databases">
        <title>The Genome Sequence of Enterococcus caccae BAA-1240.</title>
        <authorList>
            <consortium name="The Broad Institute Genome Sequencing Platform"/>
            <consortium name="The Broad Institute Genome Sequencing Center for Infectious Disease"/>
            <person name="Earl A.M."/>
            <person name="Gilmore M.S."/>
            <person name="Lebreton F."/>
            <person name="Walker B."/>
            <person name="Young S.K."/>
            <person name="Zeng Q."/>
            <person name="Gargeya S."/>
            <person name="Fitzgerald M."/>
            <person name="Haas B."/>
            <person name="Abouelleil A."/>
            <person name="Alvarado L."/>
            <person name="Arachchi H.M."/>
            <person name="Berlin A.M."/>
            <person name="Chapman S.B."/>
            <person name="Dewar J."/>
            <person name="Goldberg J."/>
            <person name="Griggs A."/>
            <person name="Gujja S."/>
            <person name="Hansen M."/>
            <person name="Howarth C."/>
            <person name="Imamovic A."/>
            <person name="Larimer J."/>
            <person name="McCowan C."/>
            <person name="Murphy C."/>
            <person name="Neiman D."/>
            <person name="Pearson M."/>
            <person name="Priest M."/>
            <person name="Roberts A."/>
            <person name="Saif S."/>
            <person name="Shea T."/>
            <person name="Sisk P."/>
            <person name="Sykes S."/>
            <person name="Wortman J."/>
            <person name="Nusbaum C."/>
            <person name="Birren B."/>
        </authorList>
    </citation>
    <scope>NUCLEOTIDE SEQUENCE [LARGE SCALE GENOMIC DNA]</scope>
    <source>
        <strain evidence="5 6">ATCC BAA-1240</strain>
    </source>
</reference>
<dbReference type="EMBL" id="AJAU01000022">
    <property type="protein sequence ID" value="EOL43486.1"/>
    <property type="molecule type" value="Genomic_DNA"/>
</dbReference>
<proteinExistence type="predicted"/>
<keyword evidence="2" id="KW-1133">Transmembrane helix</keyword>